<protein>
    <submittedName>
        <fullName evidence="7">Glucose dehydrogenase</fullName>
    </submittedName>
</protein>
<feature type="transmembrane region" description="Helical" evidence="5">
    <location>
        <begin position="143"/>
        <end position="163"/>
    </location>
</feature>
<feature type="transmembrane region" description="Helical" evidence="5">
    <location>
        <begin position="29"/>
        <end position="53"/>
    </location>
</feature>
<dbReference type="Pfam" id="PF01011">
    <property type="entry name" value="PQQ"/>
    <property type="match status" value="1"/>
</dbReference>
<proteinExistence type="inferred from homology"/>
<feature type="transmembrane region" description="Helical" evidence="5">
    <location>
        <begin position="83"/>
        <end position="99"/>
    </location>
</feature>
<keyword evidence="5" id="KW-0472">Membrane</keyword>
<feature type="transmembrane region" description="Helical" evidence="5">
    <location>
        <begin position="59"/>
        <end position="76"/>
    </location>
</feature>
<feature type="compositionally biased region" description="Low complexity" evidence="4">
    <location>
        <begin position="194"/>
        <end position="208"/>
    </location>
</feature>
<dbReference type="EMBL" id="LQZT01000001">
    <property type="protein sequence ID" value="OCW59510.1"/>
    <property type="molecule type" value="Genomic_DNA"/>
</dbReference>
<feature type="region of interest" description="Disordered" evidence="4">
    <location>
        <begin position="220"/>
        <end position="241"/>
    </location>
</feature>
<organism evidence="7 8">
    <name type="scientific">Hoeflea olei</name>
    <dbReference type="NCBI Taxonomy" id="1480615"/>
    <lineage>
        <taxon>Bacteria</taxon>
        <taxon>Pseudomonadati</taxon>
        <taxon>Pseudomonadota</taxon>
        <taxon>Alphaproteobacteria</taxon>
        <taxon>Hyphomicrobiales</taxon>
        <taxon>Rhizobiaceae</taxon>
        <taxon>Hoeflea</taxon>
    </lineage>
</organism>
<feature type="domain" description="Pyrrolo-quinoline quinone repeat" evidence="6">
    <location>
        <begin position="248"/>
        <end position="847"/>
    </location>
</feature>
<comment type="caution">
    <text evidence="7">The sequence shown here is derived from an EMBL/GenBank/DDBJ whole genome shotgun (WGS) entry which is preliminary data.</text>
</comment>
<comment type="cofactor">
    <cofactor evidence="1">
        <name>pyrroloquinoline quinone</name>
        <dbReference type="ChEBI" id="CHEBI:58442"/>
    </cofactor>
</comment>
<evidence type="ECO:0000313" key="8">
    <source>
        <dbReference type="Proteomes" id="UP000094795"/>
    </source>
</evidence>
<evidence type="ECO:0000256" key="3">
    <source>
        <dbReference type="ARBA" id="ARBA00023002"/>
    </source>
</evidence>
<dbReference type="InterPro" id="IPR002372">
    <property type="entry name" value="PQQ_rpt_dom"/>
</dbReference>
<dbReference type="Proteomes" id="UP000094795">
    <property type="component" value="Unassembled WGS sequence"/>
</dbReference>
<comment type="similarity">
    <text evidence="2">Belongs to the bacterial PQQ dehydrogenase family.</text>
</comment>
<reference evidence="7 8" key="1">
    <citation type="submission" date="2015-12" db="EMBL/GenBank/DDBJ databases">
        <authorList>
            <person name="Shamseldin A."/>
            <person name="Moawad H."/>
            <person name="Abd El-Rahim W.M."/>
            <person name="Sadowsky M.J."/>
        </authorList>
    </citation>
    <scope>NUCLEOTIDE SEQUENCE [LARGE SCALE GENOMIC DNA]</scope>
    <source>
        <strain evidence="7 8">JC234</strain>
    </source>
</reference>
<keyword evidence="5" id="KW-1133">Transmembrane helix</keyword>
<accession>A0A1C1Z1C3</accession>
<name>A0A1C1Z1C3_9HYPH</name>
<evidence type="ECO:0000256" key="2">
    <source>
        <dbReference type="ARBA" id="ARBA00008156"/>
    </source>
</evidence>
<sequence length="874" mass="92403">MRADKSLSGTGKLETPSGSERARPSFGSIYIMAIGCLLLLLGIVLAAGGVWLVALGGSWYYAIAGLGLVASGGLLVEKNVTGVGVYLLVWIGTLLWAVWEVGLDPWPLVPRVVAPTIILALVGLTIPAFAARPGSRKYIAPHGRAYQPLAMLLALGLAFSALVPDRAIAQAQTPPAAQSGETVPGDATSGNQPADAAPAAAADNASETATDTIPEAVADDASAPTTAATEEQPPVLHPAQKLEVGADWPAYGGSYEGRRYSPLDQINRDNVGDLEQVWQFRSGDMPTGKTEGKYSPENTPLKVGGSLYVCTAMNIMIGLDAATGAEKWRYDPGVSPDAIPYGATCRGVAYYADPEAEADAVCAARVIETTLDARMIAVDAGTGEPCPGFGEQGIVDLNAGIGETVPGWYAVSGPPTIVRGIAVTGAQVKDGQAEDAPSGVIRGYDAVTGDLVWAWDLGNPEIDGLPPEGEVYTRGTPNMWTLAAGDEDLGLVYLPMGNSSVDYYGGNRSEAENEYSTALVALDVETGKVAWHFQTVHYDVWDYDLGSQPTLIDFPADGGPVPAIIVPSKQGQIYVLNRETGEPLFPVEEREVPSGGVEPDNLSPTQPYSGYASLDMPRLTEKDMWGMSPLDQLWCRIQFRRAAYDGEYTPPTADRHWIQYPGYNGGSDWGGVAVDVERGILIANYNDMPNFNRLIPREEADAEGILPINEGGEGGGGEAGAQAGSPYAIDVNAGWRMPTGLLCKEPPYGGIRAIDLKTGKTLWDQPIGTARTNGPFGIPSMLPFRIGTPNNGGPLVTAGGLIFIAAATDDLLRAIDIETGEVVWQTVLPAGGQTTPMSYEVDGRQYIVIAPGGHHFMETPIGDYVIAYALPERR</sequence>
<dbReference type="SUPFAM" id="SSF50998">
    <property type="entry name" value="Quinoprotein alcohol dehydrogenase-like"/>
    <property type="match status" value="1"/>
</dbReference>
<feature type="region of interest" description="Disordered" evidence="4">
    <location>
        <begin position="1"/>
        <end position="21"/>
    </location>
</feature>
<dbReference type="InterPro" id="IPR018391">
    <property type="entry name" value="PQQ_b-propeller_rpt"/>
</dbReference>
<dbReference type="Gene3D" id="2.140.10.10">
    <property type="entry name" value="Quinoprotein alcohol dehydrogenase-like superfamily"/>
    <property type="match status" value="2"/>
</dbReference>
<dbReference type="PANTHER" id="PTHR32303">
    <property type="entry name" value="QUINOPROTEIN ALCOHOL DEHYDROGENASE (CYTOCHROME C)"/>
    <property type="match status" value="1"/>
</dbReference>
<dbReference type="STRING" id="1480615.AWJ14_10870"/>
<dbReference type="AlphaFoldDB" id="A0A1C1Z1C3"/>
<dbReference type="GO" id="GO:0008876">
    <property type="term" value="F:quinoprotein glucose dehydrogenase activity"/>
    <property type="evidence" value="ECO:0007669"/>
    <property type="project" value="TreeGrafter"/>
</dbReference>
<dbReference type="SMART" id="SM00564">
    <property type="entry name" value="PQQ"/>
    <property type="match status" value="6"/>
</dbReference>
<dbReference type="GO" id="GO:0016020">
    <property type="term" value="C:membrane"/>
    <property type="evidence" value="ECO:0007669"/>
    <property type="project" value="InterPro"/>
</dbReference>
<dbReference type="CDD" id="cd10280">
    <property type="entry name" value="PQQ_mGDH"/>
    <property type="match status" value="1"/>
</dbReference>
<evidence type="ECO:0000256" key="5">
    <source>
        <dbReference type="SAM" id="Phobius"/>
    </source>
</evidence>
<keyword evidence="5" id="KW-0812">Transmembrane</keyword>
<keyword evidence="3" id="KW-0560">Oxidoreductase</keyword>
<evidence type="ECO:0000256" key="4">
    <source>
        <dbReference type="SAM" id="MobiDB-lite"/>
    </source>
</evidence>
<dbReference type="InterPro" id="IPR017511">
    <property type="entry name" value="PQQ_mDH"/>
</dbReference>
<evidence type="ECO:0000313" key="7">
    <source>
        <dbReference type="EMBL" id="OCW59510.1"/>
    </source>
</evidence>
<evidence type="ECO:0000256" key="1">
    <source>
        <dbReference type="ARBA" id="ARBA00001931"/>
    </source>
</evidence>
<dbReference type="InterPro" id="IPR011047">
    <property type="entry name" value="Quinoprotein_ADH-like_sf"/>
</dbReference>
<feature type="compositionally biased region" description="Low complexity" evidence="4">
    <location>
        <begin position="220"/>
        <end position="234"/>
    </location>
</feature>
<dbReference type="GO" id="GO:0048038">
    <property type="term" value="F:quinone binding"/>
    <property type="evidence" value="ECO:0007669"/>
    <property type="project" value="InterPro"/>
</dbReference>
<evidence type="ECO:0000259" key="6">
    <source>
        <dbReference type="Pfam" id="PF01011"/>
    </source>
</evidence>
<dbReference type="NCBIfam" id="TIGR03074">
    <property type="entry name" value="PQQ_membr_DH"/>
    <property type="match status" value="1"/>
</dbReference>
<gene>
    <name evidence="7" type="ORF">AWJ14_10870</name>
</gene>
<keyword evidence="8" id="KW-1185">Reference proteome</keyword>
<feature type="region of interest" description="Disordered" evidence="4">
    <location>
        <begin position="172"/>
        <end position="208"/>
    </location>
</feature>
<feature type="transmembrane region" description="Helical" evidence="5">
    <location>
        <begin position="111"/>
        <end position="131"/>
    </location>
</feature>
<dbReference type="PANTHER" id="PTHR32303:SF4">
    <property type="entry name" value="QUINOPROTEIN GLUCOSE DEHYDROGENASE"/>
    <property type="match status" value="1"/>
</dbReference>